<proteinExistence type="predicted"/>
<gene>
    <name evidence="2" type="ORF">OUZ56_001374</name>
</gene>
<name>A0ABR0A2I5_9CRUS</name>
<keyword evidence="3" id="KW-1185">Reference proteome</keyword>
<accession>A0ABR0A2I5</accession>
<evidence type="ECO:0000256" key="1">
    <source>
        <dbReference type="SAM" id="SignalP"/>
    </source>
</evidence>
<feature type="signal peptide" evidence="1">
    <location>
        <begin position="1"/>
        <end position="20"/>
    </location>
</feature>
<organism evidence="2 3">
    <name type="scientific">Daphnia magna</name>
    <dbReference type="NCBI Taxonomy" id="35525"/>
    <lineage>
        <taxon>Eukaryota</taxon>
        <taxon>Metazoa</taxon>
        <taxon>Ecdysozoa</taxon>
        <taxon>Arthropoda</taxon>
        <taxon>Crustacea</taxon>
        <taxon>Branchiopoda</taxon>
        <taxon>Diplostraca</taxon>
        <taxon>Cladocera</taxon>
        <taxon>Anomopoda</taxon>
        <taxon>Daphniidae</taxon>
        <taxon>Daphnia</taxon>
    </lineage>
</organism>
<protein>
    <submittedName>
        <fullName evidence="2">Uncharacterized protein</fullName>
    </submittedName>
</protein>
<dbReference type="EMBL" id="JAOYFB010000036">
    <property type="protein sequence ID" value="KAK4019350.1"/>
    <property type="molecule type" value="Genomic_DNA"/>
</dbReference>
<sequence length="222" mass="23417">MRLAISLLVVFAACAATAQQAEDNYYAPHYGPNVVAPRFLVTTTTTTTTVSTSTSVVPCTSGAFGGLIDAPALAALPLCSGRRRRGILEVSEEADNEQFSILPSAVQGVEATPVPNREARNADPQYVMMSPFGYSFYPQEIQPGFYGGPYVYGPFILPFPGSNAQPVAGNRIFFNPILNAVLPPFLKQTSTSTVTLTAFAISTSTSVAACRPPPAVARCAGT</sequence>
<evidence type="ECO:0000313" key="2">
    <source>
        <dbReference type="EMBL" id="KAK4019350.1"/>
    </source>
</evidence>
<comment type="caution">
    <text evidence="2">The sequence shown here is derived from an EMBL/GenBank/DDBJ whole genome shotgun (WGS) entry which is preliminary data.</text>
</comment>
<keyword evidence="1" id="KW-0732">Signal</keyword>
<reference evidence="2 3" key="1">
    <citation type="journal article" date="2023" name="Nucleic Acids Res.">
        <title>The hologenome of Daphnia magna reveals possible DNA methylation and microbiome-mediated evolution of the host genome.</title>
        <authorList>
            <person name="Chaturvedi A."/>
            <person name="Li X."/>
            <person name="Dhandapani V."/>
            <person name="Marshall H."/>
            <person name="Kissane S."/>
            <person name="Cuenca-Cambronero M."/>
            <person name="Asole G."/>
            <person name="Calvet F."/>
            <person name="Ruiz-Romero M."/>
            <person name="Marangio P."/>
            <person name="Guigo R."/>
            <person name="Rago D."/>
            <person name="Mirbahai L."/>
            <person name="Eastwood N."/>
            <person name="Colbourne J.K."/>
            <person name="Zhou J."/>
            <person name="Mallon E."/>
            <person name="Orsini L."/>
        </authorList>
    </citation>
    <scope>NUCLEOTIDE SEQUENCE [LARGE SCALE GENOMIC DNA]</scope>
    <source>
        <strain evidence="2">LRV0_1</strain>
    </source>
</reference>
<evidence type="ECO:0000313" key="3">
    <source>
        <dbReference type="Proteomes" id="UP001234178"/>
    </source>
</evidence>
<feature type="chain" id="PRO_5046538709" evidence="1">
    <location>
        <begin position="21"/>
        <end position="222"/>
    </location>
</feature>
<dbReference type="Proteomes" id="UP001234178">
    <property type="component" value="Unassembled WGS sequence"/>
</dbReference>